<dbReference type="Proteomes" id="UP000072389">
    <property type="component" value="Chromosome"/>
</dbReference>
<reference evidence="4 12" key="4">
    <citation type="submission" date="2016-01" db="EMBL/GenBank/DDBJ databases">
        <title>Draft sequences of Acinetobacter baumannii isolates from wounded military personnel.</title>
        <authorList>
            <person name="Arivett B.A."/>
            <person name="Fiester S.E."/>
            <person name="Ream D.C."/>
            <person name="Actis L.A."/>
        </authorList>
    </citation>
    <scope>NUCLEOTIDE SEQUENCE [LARGE SCALE GENOMIC DNA]</scope>
    <source>
        <strain evidence="4 12">AB2828</strain>
    </source>
</reference>
<reference evidence="3 11" key="1">
    <citation type="journal article" date="2014" name="Antimicrob. Agents Chemother.">
        <title>Triclosan can select for an AdeIJK-overexpressing mutant of Acinetobacter baumannii ATCC 17978 that displays reduced susceptibility to multiple antibiotics.</title>
        <authorList>
            <person name="Fernando D.M."/>
            <person name="Xu W."/>
            <person name="Loewen P.C."/>
            <person name="Zhanel G.G."/>
            <person name="Kumar A."/>
        </authorList>
    </citation>
    <scope>NUCLEOTIDE SEQUENCE [LARGE SCALE GENOMIC DNA]</scope>
    <source>
        <strain evidence="3 11">ATCC 17978</strain>
    </source>
</reference>
<evidence type="ECO:0000313" key="3">
    <source>
        <dbReference type="EMBL" id="APP30837.1"/>
    </source>
</evidence>
<dbReference type="EMBL" id="NGKM01000024">
    <property type="protein sequence ID" value="OWK65290.1"/>
    <property type="molecule type" value="Genomic_DNA"/>
</dbReference>
<keyword evidence="1" id="KW-1133">Transmembrane helix</keyword>
<evidence type="ECO:0000313" key="8">
    <source>
        <dbReference type="EMBL" id="QTK45576.1"/>
    </source>
</evidence>
<reference evidence="6 13" key="6">
    <citation type="submission" date="2017-05" db="EMBL/GenBank/DDBJ databases">
        <title>Draft genome sequence of MDR A. baumannii AB360.</title>
        <authorList>
            <person name="Wareham D.W."/>
            <person name="Bean D.C."/>
        </authorList>
    </citation>
    <scope>NUCLEOTIDE SEQUENCE [LARGE SCALE GENOMIC DNA]</scope>
    <source>
        <strain evidence="6 13">AB360</strain>
    </source>
</reference>
<dbReference type="PATRIC" id="fig|470.1365.peg.3447"/>
<evidence type="ECO:0000313" key="11">
    <source>
        <dbReference type="Proteomes" id="UP000072389"/>
    </source>
</evidence>
<evidence type="ECO:0000256" key="1">
    <source>
        <dbReference type="SAM" id="Phobius"/>
    </source>
</evidence>
<keyword evidence="1" id="KW-0472">Membrane</keyword>
<evidence type="ECO:0000313" key="6">
    <source>
        <dbReference type="EMBL" id="OWK65290.1"/>
    </source>
</evidence>
<keyword evidence="2" id="KW-0614">Plasmid</keyword>
<dbReference type="EMBL" id="CP018664">
    <property type="protein sequence ID" value="APP30837.1"/>
    <property type="molecule type" value="Genomic_DNA"/>
</dbReference>
<reference evidence="2" key="2">
    <citation type="submission" date="2015-09" db="EMBL/GenBank/DDBJ databases">
        <title>Conjugative plasmids carrying the sulphonamide resistance gene sul2.</title>
        <authorList>
            <person name="Hamidian M."/>
            <person name="Holt K.E."/>
            <person name="Pickard D."/>
            <person name="Hall R.M."/>
        </authorList>
    </citation>
    <scope>NUCLEOTIDE SEQUENCE</scope>
    <source>
        <strain evidence="2">D4</strain>
        <plasmid evidence="2">pD4</plasmid>
    </source>
</reference>
<evidence type="ECO:0000313" key="9">
    <source>
        <dbReference type="EMBL" id="RTQ71098.1"/>
    </source>
</evidence>
<evidence type="ECO:0000313" key="15">
    <source>
        <dbReference type="Proteomes" id="UP000268239"/>
    </source>
</evidence>
<evidence type="ECO:0000313" key="18">
    <source>
        <dbReference type="Proteomes" id="UP000664966"/>
    </source>
</evidence>
<evidence type="ECO:0000313" key="5">
    <source>
        <dbReference type="EMBL" id="NDW42214.1"/>
    </source>
</evidence>
<gene>
    <name evidence="3" type="ORF">AUO97_08455</name>
    <name evidence="6" type="ORF">CBE85_17465</name>
    <name evidence="7" type="ORF">CPI82_16910</name>
    <name evidence="9" type="ORF">EJ062_16890</name>
    <name evidence="10" type="ORF">FJU42_20370</name>
    <name evidence="5" type="ORF">G3N53_14145</name>
    <name evidence="8" type="ORF">J6E47_20585</name>
    <name evidence="4" type="ORF">LV35_02999</name>
</gene>
<evidence type="ECO:0000313" key="17">
    <source>
        <dbReference type="Proteomes" id="UP000470018"/>
    </source>
</evidence>
<dbReference type="AlphaFoldDB" id="A0A0H4UGN7"/>
<reference evidence="5 17" key="10">
    <citation type="submission" date="2020-02" db="EMBL/GenBank/DDBJ databases">
        <title>Whole genome shot-gun sequencing of clinical Carbapenem resistant A. baumannii.</title>
        <authorList>
            <person name="Veeraraghavan B."/>
            <person name="Mathur P."/>
            <person name="Vijayakumar S."/>
            <person name="Vasudevan K."/>
            <person name="Lincy M."/>
            <person name="Kirubananthan A."/>
        </authorList>
    </citation>
    <scope>NUCLEOTIDE SEQUENCE [LARGE SCALE GENOMIC DNA]</scope>
    <source>
        <strain evidence="5 17">SP816</strain>
    </source>
</reference>
<reference evidence="3" key="3">
    <citation type="submission" date="2015-12" db="EMBL/GenBank/DDBJ databases">
        <authorList>
            <person name="Singh M.K."/>
            <person name="Fernando D.M."/>
            <person name="Kumar A."/>
        </authorList>
    </citation>
    <scope>NUCLEOTIDE SEQUENCE</scope>
    <source>
        <strain evidence="3">ATCC 17978</strain>
    </source>
</reference>
<sequence length="94" mass="10776">MRSPQEHMQLDVHIVIKIRLLELEYKLHLRTAICFLLGAVLSLSFAFPFDFGFSLSTLFLIASFASGAVALYWLNSAQEFKAAHRSLCDEYSRY</sequence>
<evidence type="ECO:0000313" key="4">
    <source>
        <dbReference type="EMBL" id="KZA14008.1"/>
    </source>
</evidence>
<dbReference type="Proteomes" id="UP000076296">
    <property type="component" value="Unassembled WGS sequence"/>
</dbReference>
<dbReference type="Proteomes" id="UP000268239">
    <property type="component" value="Unassembled WGS sequence"/>
</dbReference>
<dbReference type="Proteomes" id="UP000315888">
    <property type="component" value="Unassembled WGS sequence"/>
</dbReference>
<reference evidence="10 16" key="9">
    <citation type="submission" date="2019-06" db="EMBL/GenBank/DDBJ databases">
        <title>A Diverse Panel of Clinical Acinetobacter baumannii for Research Use.</title>
        <authorList>
            <person name="Mcgann P."/>
            <person name="Snesrud E."/>
            <person name="Galac M.R."/>
        </authorList>
    </citation>
    <scope>NUCLEOTIDE SEQUENCE [LARGE SCALE GENOMIC DNA]</scope>
    <source>
        <strain evidence="10 16">MRSN14237</strain>
    </source>
</reference>
<dbReference type="EMBL" id="KT779035">
    <property type="protein sequence ID" value="ALG88313.1"/>
    <property type="molecule type" value="Genomic_DNA"/>
</dbReference>
<dbReference type="Proteomes" id="UP000223291">
    <property type="component" value="Unassembled WGS sequence"/>
</dbReference>
<dbReference type="EMBL" id="JAAGTY010000015">
    <property type="protein sequence ID" value="NDW42214.1"/>
    <property type="molecule type" value="Genomic_DNA"/>
</dbReference>
<dbReference type="EMBL" id="CP072271">
    <property type="protein sequence ID" value="QTK45576.1"/>
    <property type="molecule type" value="Genomic_DNA"/>
</dbReference>
<evidence type="ECO:0000313" key="2">
    <source>
        <dbReference type="EMBL" id="ALG88313.1"/>
    </source>
</evidence>
<reference evidence="7 14" key="7">
    <citation type="submission" date="2017-09" db="EMBL/GenBank/DDBJ databases">
        <title>Draft genome of Acinetobacter baumannii strain I43, a mercury resistant bacteria.</title>
        <authorList>
            <person name="Siqueira K.A."/>
            <person name="Mello I.S."/>
            <person name="Mendes T.A."/>
            <person name="Soares M.A."/>
        </authorList>
    </citation>
    <scope>NUCLEOTIDE SEQUENCE [LARGE SCALE GENOMIC DNA]</scope>
    <source>
        <strain evidence="7 14">I43</strain>
    </source>
</reference>
<proteinExistence type="predicted"/>
<dbReference type="EMBL" id="LRDT01000038">
    <property type="protein sequence ID" value="KZA14008.1"/>
    <property type="molecule type" value="Genomic_DNA"/>
</dbReference>
<name>A0A0H4UGN7_ACIBA</name>
<dbReference type="Proteomes" id="UP000197394">
    <property type="component" value="Unassembled WGS sequence"/>
</dbReference>
<evidence type="ECO:0000313" key="13">
    <source>
        <dbReference type="Proteomes" id="UP000197394"/>
    </source>
</evidence>
<dbReference type="EMBL" id="VHGY01000100">
    <property type="protein sequence ID" value="TPU59561.1"/>
    <property type="molecule type" value="Genomic_DNA"/>
</dbReference>
<reference evidence="9 15" key="8">
    <citation type="submission" date="2018-12" db="EMBL/GenBank/DDBJ databases">
        <title>Draft Genome Sequences Human Pathogenic Acinetobacter baumannii Strains.</title>
        <authorList>
            <person name="Madhi M."/>
            <person name="Ronco T."/>
            <person name="Olsen R.H."/>
            <person name="Hassani A."/>
        </authorList>
    </citation>
    <scope>NUCLEOTIDE SEQUENCE [LARGE SCALE GENOMIC DNA]</scope>
    <source>
        <strain evidence="9 15">AB3</strain>
    </source>
</reference>
<dbReference type="Proteomes" id="UP000470018">
    <property type="component" value="Unassembled WGS sequence"/>
</dbReference>
<accession>A0A0H4UGN7</accession>
<feature type="transmembrane region" description="Helical" evidence="1">
    <location>
        <begin position="27"/>
        <end position="47"/>
    </location>
</feature>
<evidence type="ECO:0000313" key="12">
    <source>
        <dbReference type="Proteomes" id="UP000076296"/>
    </source>
</evidence>
<keyword evidence="1" id="KW-0812">Transmembrane</keyword>
<evidence type="ECO:0000313" key="14">
    <source>
        <dbReference type="Proteomes" id="UP000223291"/>
    </source>
</evidence>
<reference evidence="3" key="5">
    <citation type="submission" date="2016-12" db="EMBL/GenBank/DDBJ databases">
        <authorList>
            <person name="Singh M."/>
            <person name="Fernando D."/>
            <person name="Kumar A."/>
        </authorList>
    </citation>
    <scope>NUCLEOTIDE SEQUENCE</scope>
    <source>
        <strain evidence="3">ATCC 17978</strain>
    </source>
</reference>
<feature type="transmembrane region" description="Helical" evidence="1">
    <location>
        <begin position="53"/>
        <end position="74"/>
    </location>
</feature>
<evidence type="ECO:0000313" key="7">
    <source>
        <dbReference type="EMBL" id="PHQ01528.1"/>
    </source>
</evidence>
<geneLocation type="plasmid" evidence="2">
    <name>pD4</name>
</geneLocation>
<dbReference type="RefSeq" id="WP_001257461.1">
    <property type="nucleotide sequence ID" value="NZ_AP014650.1"/>
</dbReference>
<evidence type="ECO:0000313" key="10">
    <source>
        <dbReference type="EMBL" id="TPU59561.1"/>
    </source>
</evidence>
<reference evidence="8" key="11">
    <citation type="submission" date="2021-03" db="EMBL/GenBank/DDBJ databases">
        <title>Complete genome sequencing of Acinetobacter baumannii.</title>
        <authorList>
            <person name="Yadav B."/>
            <person name="Makwana N."/>
            <person name="Kharat A.S."/>
            <person name="Veeraraghavan B."/>
            <person name="Vijayakumar S."/>
            <person name="Priya M."/>
        </authorList>
    </citation>
    <scope>NUCLEOTIDE SEQUENCE</scope>
    <source>
        <strain evidence="8">KSK6</strain>
        <plasmid evidence="8">p1KSK6</plasmid>
    </source>
</reference>
<dbReference type="EMBL" id="NXDV01000016">
    <property type="protein sequence ID" value="PHQ01528.1"/>
    <property type="molecule type" value="Genomic_DNA"/>
</dbReference>
<organism evidence="5 17">
    <name type="scientific">Acinetobacter baumannii</name>
    <dbReference type="NCBI Taxonomy" id="470"/>
    <lineage>
        <taxon>Bacteria</taxon>
        <taxon>Pseudomonadati</taxon>
        <taxon>Pseudomonadota</taxon>
        <taxon>Gammaproteobacteria</taxon>
        <taxon>Moraxellales</taxon>
        <taxon>Moraxellaceae</taxon>
        <taxon>Acinetobacter</taxon>
        <taxon>Acinetobacter calcoaceticus/baumannii complex</taxon>
    </lineage>
</organism>
<dbReference type="Proteomes" id="UP000664966">
    <property type="component" value="Plasmid p1KSK6"/>
</dbReference>
<geneLocation type="plasmid" evidence="8 18">
    <name>p1KSK6</name>
</geneLocation>
<protein>
    <submittedName>
        <fullName evidence="5">Uncharacterized protein</fullName>
    </submittedName>
</protein>
<dbReference type="EMBL" id="RXLU01000116">
    <property type="protein sequence ID" value="RTQ71098.1"/>
    <property type="molecule type" value="Genomic_DNA"/>
</dbReference>
<evidence type="ECO:0000313" key="16">
    <source>
        <dbReference type="Proteomes" id="UP000315888"/>
    </source>
</evidence>